<sequence length="48" mass="5196">MWAGAAPAAALSGRIAAMRDASDTFRASGRRREALLQFHSRFSTTRAT</sequence>
<organism evidence="1">
    <name type="scientific">uncultured Chloroflexota bacterium</name>
    <dbReference type="NCBI Taxonomy" id="166587"/>
    <lineage>
        <taxon>Bacteria</taxon>
        <taxon>Bacillati</taxon>
        <taxon>Chloroflexota</taxon>
        <taxon>environmental samples</taxon>
    </lineage>
</organism>
<accession>A0A6J4HY55</accession>
<evidence type="ECO:0000313" key="1">
    <source>
        <dbReference type="EMBL" id="CAA9236141.1"/>
    </source>
</evidence>
<name>A0A6J4HY55_9CHLR</name>
<protein>
    <submittedName>
        <fullName evidence="1">Uncharacterized protein</fullName>
    </submittedName>
</protein>
<dbReference type="AlphaFoldDB" id="A0A6J4HY55"/>
<dbReference type="EMBL" id="CADCTC010000083">
    <property type="protein sequence ID" value="CAA9236141.1"/>
    <property type="molecule type" value="Genomic_DNA"/>
</dbReference>
<reference evidence="1" key="1">
    <citation type="submission" date="2020-02" db="EMBL/GenBank/DDBJ databases">
        <authorList>
            <person name="Meier V. D."/>
        </authorList>
    </citation>
    <scope>NUCLEOTIDE SEQUENCE</scope>
    <source>
        <strain evidence="1">AVDCRST_MAG77</strain>
    </source>
</reference>
<proteinExistence type="predicted"/>
<gene>
    <name evidence="1" type="ORF">AVDCRST_MAG77-1470</name>
</gene>